<keyword evidence="1" id="KW-0472">Membrane</keyword>
<dbReference type="Pfam" id="PF14373">
    <property type="entry name" value="Imm_superinfect"/>
    <property type="match status" value="1"/>
</dbReference>
<evidence type="ECO:0000313" key="3">
    <source>
        <dbReference type="EMBL" id="RAL71157.1"/>
    </source>
</evidence>
<dbReference type="EMBL" id="QGLC01000025">
    <property type="protein sequence ID" value="RAL68796.1"/>
    <property type="molecule type" value="Genomic_DNA"/>
</dbReference>
<dbReference type="EMBL" id="QGLD01000001">
    <property type="protein sequence ID" value="RAL71157.1"/>
    <property type="molecule type" value="Genomic_DNA"/>
</dbReference>
<evidence type="ECO:0000313" key="2">
    <source>
        <dbReference type="EMBL" id="RAL68796.1"/>
    </source>
</evidence>
<proteinExistence type="predicted"/>
<evidence type="ECO:0000256" key="1">
    <source>
        <dbReference type="SAM" id="Phobius"/>
    </source>
</evidence>
<keyword evidence="1" id="KW-1133">Transmembrane helix</keyword>
<dbReference type="AlphaFoldDB" id="A0A1S7GYY8"/>
<comment type="caution">
    <text evidence="3">The sequence shown here is derived from an EMBL/GenBank/DDBJ whole genome shotgun (WGS) entry which is preliminary data.</text>
</comment>
<name>A0A1S7GYY8_9CHLR</name>
<sequence length="64" mass="7395">MFDFFFGGIFGLISFAISLAFYFLPTIIALAKHRRNTLAIFLLNFFLGWTFIGWVVALVWSVKK</sequence>
<dbReference type="RefSeq" id="WP_012983987.1">
    <property type="nucleotide sequence ID" value="NZ_CP019867.1"/>
</dbReference>
<feature type="transmembrane region" description="Helical" evidence="1">
    <location>
        <begin position="6"/>
        <end position="31"/>
    </location>
</feature>
<dbReference type="Proteomes" id="UP000249146">
    <property type="component" value="Unassembled WGS sequence"/>
</dbReference>
<protein>
    <submittedName>
        <fullName evidence="3">Putative membrane protein</fullName>
    </submittedName>
</protein>
<organism evidence="3 4">
    <name type="scientific">Dehalococcoides mccartyi</name>
    <dbReference type="NCBI Taxonomy" id="61435"/>
    <lineage>
        <taxon>Bacteria</taxon>
        <taxon>Bacillati</taxon>
        <taxon>Chloroflexota</taxon>
        <taxon>Dehalococcoidia</taxon>
        <taxon>Dehalococcoidales</taxon>
        <taxon>Dehalococcoidaceae</taxon>
        <taxon>Dehalococcoides</taxon>
    </lineage>
</organism>
<evidence type="ECO:0000313" key="5">
    <source>
        <dbReference type="Proteomes" id="UP000249146"/>
    </source>
</evidence>
<reference evidence="4 5" key="1">
    <citation type="submission" date="2018-05" db="EMBL/GenBank/DDBJ databases">
        <title>Draft genome sequences of Dehalococcoides mccartyi strains RC and KS.</title>
        <authorList>
            <person name="Higgins S.A."/>
            <person name="Padilla-Crespo E."/>
            <person name="Loeffler F.E."/>
        </authorList>
    </citation>
    <scope>NUCLEOTIDE SEQUENCE [LARGE SCALE GENOMIC DNA]</scope>
    <source>
        <strain evidence="3 4">KS</strain>
        <strain evidence="2 5">RC</strain>
    </source>
</reference>
<accession>A0A1S7GYY8</accession>
<dbReference type="InterPro" id="IPR016410">
    <property type="entry name" value="Phage_imm"/>
</dbReference>
<feature type="transmembrane region" description="Helical" evidence="1">
    <location>
        <begin position="38"/>
        <end position="62"/>
    </location>
</feature>
<dbReference type="Proteomes" id="UP000248786">
    <property type="component" value="Unassembled WGS sequence"/>
</dbReference>
<gene>
    <name evidence="3" type="ORF">C1G86_0108</name>
    <name evidence="2" type="ORF">C1G87_1549</name>
</gene>
<keyword evidence="1" id="KW-0812">Transmembrane</keyword>
<evidence type="ECO:0000313" key="4">
    <source>
        <dbReference type="Proteomes" id="UP000248786"/>
    </source>
</evidence>